<dbReference type="PROSITE" id="PS51257">
    <property type="entry name" value="PROKAR_LIPOPROTEIN"/>
    <property type="match status" value="1"/>
</dbReference>
<evidence type="ECO:0008006" key="3">
    <source>
        <dbReference type="Google" id="ProtNLM"/>
    </source>
</evidence>
<dbReference type="AlphaFoldDB" id="A0A2N3IHE0"/>
<evidence type="ECO:0000313" key="1">
    <source>
        <dbReference type="EMBL" id="PKQ69714.1"/>
    </source>
</evidence>
<sequence>MRSFFFFCFFVLILGACKQEQLSEKTEKDSTQNKEVASQNTEADSIEYVFQENKANLSVEQQKGIVINIVQQYCQSLNEQDFKKLQSLFADSVQFYLGQKHITKEAVAQIEKAKLKNRKNPRFFADLAKIQVFPQKAIVPIKQIEPEKNRTFEAEFVFDEAYNIIAYQERPFLERKIPLKEQWEGKFVIEGGRQIEAYLEIKNFKENTFDFFLEINPNTDCKGKYEGKASLSSDMQANSFENELCNISFELRKDGQISISERKPCRLHSPTCSFEGIYTLFGQKEFRWR</sequence>
<proteinExistence type="predicted"/>
<dbReference type="OrthoDB" id="653743at2"/>
<gene>
    <name evidence="1" type="ORF">Rain11_1277</name>
</gene>
<keyword evidence="2" id="KW-1185">Reference proteome</keyword>
<accession>A0A2N3IHE0</accession>
<protein>
    <recommendedName>
        <fullName evidence="3">Lipoprotein</fullName>
    </recommendedName>
</protein>
<dbReference type="RefSeq" id="WP_101358543.1">
    <property type="nucleotide sequence ID" value="NZ_NKXO01000017.1"/>
</dbReference>
<reference evidence="1 2" key="1">
    <citation type="submission" date="2017-06" db="EMBL/GenBank/DDBJ databases">
        <title>Raineya orbicola gen. nov., sp. nov. a slightly thermophilic bacterium of the phylum Bacteroidetes and the description of Raineyaceae fam. nov.</title>
        <authorList>
            <person name="Albuquerque L."/>
            <person name="Polonia A.R.M."/>
            <person name="Barroso C."/>
            <person name="Froufe H.J.C."/>
            <person name="Lage O."/>
            <person name="Lobo-Da-Cunha A."/>
            <person name="Egas C."/>
            <person name="Da Costa M.S."/>
        </authorList>
    </citation>
    <scope>NUCLEOTIDE SEQUENCE [LARGE SCALE GENOMIC DNA]</scope>
    <source>
        <strain evidence="1 2">SPSPC-11</strain>
    </source>
</reference>
<dbReference type="Proteomes" id="UP000233387">
    <property type="component" value="Unassembled WGS sequence"/>
</dbReference>
<comment type="caution">
    <text evidence="1">The sequence shown here is derived from an EMBL/GenBank/DDBJ whole genome shotgun (WGS) entry which is preliminary data.</text>
</comment>
<name>A0A2N3IHE0_9BACT</name>
<dbReference type="EMBL" id="NKXO01000017">
    <property type="protein sequence ID" value="PKQ69714.1"/>
    <property type="molecule type" value="Genomic_DNA"/>
</dbReference>
<evidence type="ECO:0000313" key="2">
    <source>
        <dbReference type="Proteomes" id="UP000233387"/>
    </source>
</evidence>
<organism evidence="1 2">
    <name type="scientific">Raineya orbicola</name>
    <dbReference type="NCBI Taxonomy" id="2016530"/>
    <lineage>
        <taxon>Bacteria</taxon>
        <taxon>Pseudomonadati</taxon>
        <taxon>Bacteroidota</taxon>
        <taxon>Cytophagia</taxon>
        <taxon>Cytophagales</taxon>
        <taxon>Raineyaceae</taxon>
        <taxon>Raineya</taxon>
    </lineage>
</organism>